<reference evidence="3" key="3">
    <citation type="submission" date="2015-04" db="UniProtKB">
        <authorList>
            <consortium name="EnsemblPlants"/>
        </authorList>
    </citation>
    <scope>IDENTIFICATION</scope>
    <source>
        <strain evidence="3">cv. Jemalong A17</strain>
    </source>
</reference>
<dbReference type="AlphaFoldDB" id="G7JTA9"/>
<accession>G7JTA9</accession>
<dbReference type="EnsemblPlants" id="AES92233">
    <property type="protein sequence ID" value="AES92233"/>
    <property type="gene ID" value="MTR_4g127200"/>
</dbReference>
<dbReference type="PANTHER" id="PTHR33320:SF30">
    <property type="entry name" value="OS04G0606200 PROTEIN"/>
    <property type="match status" value="1"/>
</dbReference>
<evidence type="ECO:0000313" key="4">
    <source>
        <dbReference type="Proteomes" id="UP000002051"/>
    </source>
</evidence>
<reference evidence="5" key="4">
    <citation type="journal article" date="2018" name="Nat. Plants">
        <title>Whole-genome landscape of Medicago truncatula symbiotic genes.</title>
        <authorList>
            <person name="Pecrix Y."/>
            <person name="Staton S.E."/>
            <person name="Sallet E."/>
            <person name="Lelandais-Briere C."/>
            <person name="Moreau S."/>
            <person name="Carrere S."/>
            <person name="Blein T."/>
            <person name="Jardinaud M.F."/>
            <person name="Latrasse D."/>
            <person name="Zouine M."/>
            <person name="Zahm M."/>
            <person name="Kreplak J."/>
            <person name="Mayjonade B."/>
            <person name="Satge C."/>
            <person name="Perez M."/>
            <person name="Cauet S."/>
            <person name="Marande W."/>
            <person name="Chantry-Darmon C."/>
            <person name="Lopez-Roques C."/>
            <person name="Bouchez O."/>
            <person name="Berard A."/>
            <person name="Debelle F."/>
            <person name="Munos S."/>
            <person name="Bendahmane A."/>
            <person name="Berges H."/>
            <person name="Niebel A."/>
            <person name="Buitink J."/>
            <person name="Frugier F."/>
            <person name="Benhamed M."/>
            <person name="Crespi M."/>
            <person name="Gouzy J."/>
            <person name="Gamas P."/>
        </authorList>
    </citation>
    <scope>NUCLEOTIDE SEQUENCE [LARGE SCALE GENOMIC DNA]</scope>
    <source>
        <strain evidence="5">cv. Jemalong A17</strain>
    </source>
</reference>
<evidence type="ECO:0000313" key="2">
    <source>
        <dbReference type="EMBL" id="RHN64675.1"/>
    </source>
</evidence>
<name>G7JTA9_MEDTR</name>
<dbReference type="OMA" id="FVPLCFR"/>
<gene>
    <name evidence="1" type="ordered locus">MTR_4g127200</name>
    <name evidence="2" type="ORF">MtrunA17_Chr4g0071651</name>
</gene>
<dbReference type="PaxDb" id="3880-AES92233"/>
<keyword evidence="4" id="KW-1185">Reference proteome</keyword>
<dbReference type="Gramene" id="rna27516">
    <property type="protein sequence ID" value="RHN64675.1"/>
    <property type="gene ID" value="gene27516"/>
</dbReference>
<proteinExistence type="predicted"/>
<dbReference type="Proteomes" id="UP000002051">
    <property type="component" value="Chromosome 4"/>
</dbReference>
<evidence type="ECO:0000313" key="3">
    <source>
        <dbReference type="EnsemblPlants" id="AES92233"/>
    </source>
</evidence>
<dbReference type="EMBL" id="CM001220">
    <property type="protein sequence ID" value="AES92233.1"/>
    <property type="molecule type" value="Genomic_DNA"/>
</dbReference>
<evidence type="ECO:0000313" key="5">
    <source>
        <dbReference type="Proteomes" id="UP000265566"/>
    </source>
</evidence>
<evidence type="ECO:0008006" key="6">
    <source>
        <dbReference type="Google" id="ProtNLM"/>
    </source>
</evidence>
<evidence type="ECO:0000313" key="1">
    <source>
        <dbReference type="EMBL" id="AES92233.1"/>
    </source>
</evidence>
<dbReference type="EMBL" id="PSQE01000004">
    <property type="protein sequence ID" value="RHN64675.1"/>
    <property type="molecule type" value="Genomic_DNA"/>
</dbReference>
<dbReference type="Proteomes" id="UP000265566">
    <property type="component" value="Chromosome 4"/>
</dbReference>
<dbReference type="HOGENOM" id="CLU_188713_1_0_1"/>
<organism evidence="1 4">
    <name type="scientific">Medicago truncatula</name>
    <name type="common">Barrel medic</name>
    <name type="synonym">Medicago tribuloides</name>
    <dbReference type="NCBI Taxonomy" id="3880"/>
    <lineage>
        <taxon>Eukaryota</taxon>
        <taxon>Viridiplantae</taxon>
        <taxon>Streptophyta</taxon>
        <taxon>Embryophyta</taxon>
        <taxon>Tracheophyta</taxon>
        <taxon>Spermatophyta</taxon>
        <taxon>Magnoliopsida</taxon>
        <taxon>eudicotyledons</taxon>
        <taxon>Gunneridae</taxon>
        <taxon>Pentapetalae</taxon>
        <taxon>rosids</taxon>
        <taxon>fabids</taxon>
        <taxon>Fabales</taxon>
        <taxon>Fabaceae</taxon>
        <taxon>Papilionoideae</taxon>
        <taxon>50 kb inversion clade</taxon>
        <taxon>NPAAA clade</taxon>
        <taxon>Hologalegina</taxon>
        <taxon>IRL clade</taxon>
        <taxon>Trifolieae</taxon>
        <taxon>Medicago</taxon>
    </lineage>
</organism>
<sequence length="68" mass="8098">MRLSYVCERQQKELRRQQAPGSCPYCGGKVEAMDVEVQSKLCFLPMCFQIKRRYFCTHCSKRLEILFE</sequence>
<reference evidence="1 4" key="2">
    <citation type="journal article" date="2014" name="BMC Genomics">
        <title>An improved genome release (version Mt4.0) for the model legume Medicago truncatula.</title>
        <authorList>
            <person name="Tang H."/>
            <person name="Krishnakumar V."/>
            <person name="Bidwell S."/>
            <person name="Rosen B."/>
            <person name="Chan A."/>
            <person name="Zhou S."/>
            <person name="Gentzbittel L."/>
            <person name="Childs K.L."/>
            <person name="Yandell M."/>
            <person name="Gundlach H."/>
            <person name="Mayer K.F."/>
            <person name="Schwartz D.C."/>
            <person name="Town C.D."/>
        </authorList>
    </citation>
    <scope>GENOME REANNOTATION</scope>
    <source>
        <strain evidence="3 4">cv. Jemalong A17</strain>
    </source>
</reference>
<protein>
    <recommendedName>
        <fullName evidence="6">Methionyl-tRNA synthetase</fullName>
    </recommendedName>
</protein>
<reference evidence="1 4" key="1">
    <citation type="journal article" date="2011" name="Nature">
        <title>The Medicago genome provides insight into the evolution of rhizobial symbioses.</title>
        <authorList>
            <person name="Young N.D."/>
            <person name="Debelle F."/>
            <person name="Oldroyd G.E."/>
            <person name="Geurts R."/>
            <person name="Cannon S.B."/>
            <person name="Udvardi M.K."/>
            <person name="Benedito V.A."/>
            <person name="Mayer K.F."/>
            <person name="Gouzy J."/>
            <person name="Schoof H."/>
            <person name="Van de Peer Y."/>
            <person name="Proost S."/>
            <person name="Cook D.R."/>
            <person name="Meyers B.C."/>
            <person name="Spannagl M."/>
            <person name="Cheung F."/>
            <person name="De Mita S."/>
            <person name="Krishnakumar V."/>
            <person name="Gundlach H."/>
            <person name="Zhou S."/>
            <person name="Mudge J."/>
            <person name="Bharti A.K."/>
            <person name="Murray J.D."/>
            <person name="Naoumkina M.A."/>
            <person name="Rosen B."/>
            <person name="Silverstein K.A."/>
            <person name="Tang H."/>
            <person name="Rombauts S."/>
            <person name="Zhao P.X."/>
            <person name="Zhou P."/>
            <person name="Barbe V."/>
            <person name="Bardou P."/>
            <person name="Bechner M."/>
            <person name="Bellec A."/>
            <person name="Berger A."/>
            <person name="Berges H."/>
            <person name="Bidwell S."/>
            <person name="Bisseling T."/>
            <person name="Choisne N."/>
            <person name="Couloux A."/>
            <person name="Denny R."/>
            <person name="Deshpande S."/>
            <person name="Dai X."/>
            <person name="Doyle J.J."/>
            <person name="Dudez A.M."/>
            <person name="Farmer A.D."/>
            <person name="Fouteau S."/>
            <person name="Franken C."/>
            <person name="Gibelin C."/>
            <person name="Gish J."/>
            <person name="Goldstein S."/>
            <person name="Gonzalez A.J."/>
            <person name="Green P.J."/>
            <person name="Hallab A."/>
            <person name="Hartog M."/>
            <person name="Hua A."/>
            <person name="Humphray S.J."/>
            <person name="Jeong D.H."/>
            <person name="Jing Y."/>
            <person name="Jocker A."/>
            <person name="Kenton S.M."/>
            <person name="Kim D.J."/>
            <person name="Klee K."/>
            <person name="Lai H."/>
            <person name="Lang C."/>
            <person name="Lin S."/>
            <person name="Macmil S.L."/>
            <person name="Magdelenat G."/>
            <person name="Matthews L."/>
            <person name="McCorrison J."/>
            <person name="Monaghan E.L."/>
            <person name="Mun J.H."/>
            <person name="Najar F.Z."/>
            <person name="Nicholson C."/>
            <person name="Noirot C."/>
            <person name="O'Bleness M."/>
            <person name="Paule C.R."/>
            <person name="Poulain J."/>
            <person name="Prion F."/>
            <person name="Qin B."/>
            <person name="Qu C."/>
            <person name="Retzel E.F."/>
            <person name="Riddle C."/>
            <person name="Sallet E."/>
            <person name="Samain S."/>
            <person name="Samson N."/>
            <person name="Sanders I."/>
            <person name="Saurat O."/>
            <person name="Scarpelli C."/>
            <person name="Schiex T."/>
            <person name="Segurens B."/>
            <person name="Severin A.J."/>
            <person name="Sherrier D.J."/>
            <person name="Shi R."/>
            <person name="Sims S."/>
            <person name="Singer S.R."/>
            <person name="Sinharoy S."/>
            <person name="Sterck L."/>
            <person name="Viollet A."/>
            <person name="Wang B.B."/>
            <person name="Wang K."/>
            <person name="Wang M."/>
            <person name="Wang X."/>
            <person name="Warfsmann J."/>
            <person name="Weissenbach J."/>
            <person name="White D.D."/>
            <person name="White J.D."/>
            <person name="Wiley G.B."/>
            <person name="Wincker P."/>
            <person name="Xing Y."/>
            <person name="Yang L."/>
            <person name="Yao Z."/>
            <person name="Ying F."/>
            <person name="Zhai J."/>
            <person name="Zhou L."/>
            <person name="Zuber A."/>
            <person name="Denarie J."/>
            <person name="Dixon R.A."/>
            <person name="May G.D."/>
            <person name="Schwartz D.C."/>
            <person name="Rogers J."/>
            <person name="Quetier F."/>
            <person name="Town C.D."/>
            <person name="Roe B.A."/>
        </authorList>
    </citation>
    <scope>NUCLEOTIDE SEQUENCE [LARGE SCALE GENOMIC DNA]</scope>
    <source>
        <strain evidence="1">A17</strain>
        <strain evidence="3 4">cv. Jemalong A17</strain>
    </source>
</reference>
<reference evidence="2" key="5">
    <citation type="journal article" date="2018" name="Nat. Plants">
        <title>Whole-genome landscape of Medicago truncatula symbiotic genes.</title>
        <authorList>
            <person name="Pecrix Y."/>
            <person name="Gamas P."/>
            <person name="Carrere S."/>
        </authorList>
    </citation>
    <scope>NUCLEOTIDE SEQUENCE</scope>
    <source>
        <tissue evidence="2">Leaves</tissue>
    </source>
</reference>
<dbReference type="PANTHER" id="PTHR33320">
    <property type="entry name" value="METHIONYL-TRNA SYNTHETASE"/>
    <property type="match status" value="1"/>
</dbReference>